<dbReference type="Gene3D" id="3.90.1150.10">
    <property type="entry name" value="Aspartate Aminotransferase, domain 1"/>
    <property type="match status" value="1"/>
</dbReference>
<evidence type="ECO:0000256" key="6">
    <source>
        <dbReference type="SAM" id="MobiDB-lite"/>
    </source>
</evidence>
<evidence type="ECO:0000313" key="8">
    <source>
        <dbReference type="EMBL" id="GAA2738673.1"/>
    </source>
</evidence>
<dbReference type="InterPro" id="IPR000192">
    <property type="entry name" value="Aminotrans_V_dom"/>
</dbReference>
<dbReference type="EMBL" id="BAAARN010000004">
    <property type="protein sequence ID" value="GAA2738673.1"/>
    <property type="molecule type" value="Genomic_DNA"/>
</dbReference>
<dbReference type="Proteomes" id="UP001501326">
    <property type="component" value="Unassembled WGS sequence"/>
</dbReference>
<dbReference type="PANTHER" id="PTHR43586:SF8">
    <property type="entry name" value="CYSTEINE DESULFURASE 1, CHLOROPLASTIC"/>
    <property type="match status" value="1"/>
</dbReference>
<feature type="compositionally biased region" description="Low complexity" evidence="6">
    <location>
        <begin position="1"/>
        <end position="13"/>
    </location>
</feature>
<evidence type="ECO:0000259" key="7">
    <source>
        <dbReference type="Pfam" id="PF00266"/>
    </source>
</evidence>
<feature type="region of interest" description="Disordered" evidence="6">
    <location>
        <begin position="1"/>
        <end position="23"/>
    </location>
</feature>
<protein>
    <submittedName>
        <fullName evidence="8">Aminotransferase class V-fold PLP-dependent enzyme</fullName>
    </submittedName>
</protein>
<evidence type="ECO:0000256" key="2">
    <source>
        <dbReference type="ARBA" id="ARBA00010447"/>
    </source>
</evidence>
<dbReference type="InterPro" id="IPR015422">
    <property type="entry name" value="PyrdxlP-dep_Trfase_small"/>
</dbReference>
<proteinExistence type="inferred from homology"/>
<evidence type="ECO:0000256" key="1">
    <source>
        <dbReference type="ARBA" id="ARBA00001933"/>
    </source>
</evidence>
<sequence length="494" mass="51939">MSIASTPPTTPESTPERAFRRTAPLAHARENTREHLRAVPPLTAPATVPLAREAVQDAVEPVTVDLPAVVSAGLVVPTLNGPVDYANFDHAASTPALVSVKAAVDSALRTYSSVHRGNGYASKVTSAWYEQAREEVATFVGARDGDQVVFTRNSTDSFNLLARALPRDTQVFVFETEHHAALLPWKDRQTTRLPVPGSAADAAVLLRTALMARHSRHRLVVLTGASNVTGEVWPVRELAAIARKAGARVVLDAAQYAPHRRVDLADLGVDYVVLSGHKLYAPFGAGVLAGRSDWLDAATPYLAGGGATKAVTERGVTWHTGAARHEAGSPNVIGAVALAAACHALRAGAEAVEAHETSLGTALIDGLRAIDGVETYSLFGEDHERVAVATFTIDGLDSSLVSAALSAEHGIGVRDGKFCAHLCVDILLDDPYGEAPGTAIRASVGLGTTAEHVQRLLAAVADLAANGPQAAYEATAEGWLPVEDTRDLSPARPW</sequence>
<evidence type="ECO:0000256" key="4">
    <source>
        <dbReference type="ARBA" id="ARBA00050776"/>
    </source>
</evidence>
<comment type="cofactor">
    <cofactor evidence="1 5">
        <name>pyridoxal 5'-phosphate</name>
        <dbReference type="ChEBI" id="CHEBI:597326"/>
    </cofactor>
</comment>
<keyword evidence="3" id="KW-0663">Pyridoxal phosphate</keyword>
<keyword evidence="8" id="KW-0808">Transferase</keyword>
<dbReference type="InterPro" id="IPR015424">
    <property type="entry name" value="PyrdxlP-dep_Trfase"/>
</dbReference>
<name>A0ABP6HBT0_9MICO</name>
<comment type="catalytic activity">
    <reaction evidence="4">
        <text>(sulfur carrier)-H + L-cysteine = (sulfur carrier)-SH + L-alanine</text>
        <dbReference type="Rhea" id="RHEA:43892"/>
        <dbReference type="Rhea" id="RHEA-COMP:14737"/>
        <dbReference type="Rhea" id="RHEA-COMP:14739"/>
        <dbReference type="ChEBI" id="CHEBI:29917"/>
        <dbReference type="ChEBI" id="CHEBI:35235"/>
        <dbReference type="ChEBI" id="CHEBI:57972"/>
        <dbReference type="ChEBI" id="CHEBI:64428"/>
        <dbReference type="EC" id="2.8.1.7"/>
    </reaction>
</comment>
<dbReference type="SUPFAM" id="SSF53383">
    <property type="entry name" value="PLP-dependent transferases"/>
    <property type="match status" value="1"/>
</dbReference>
<feature type="domain" description="Aminotransferase class V" evidence="7">
    <location>
        <begin position="88"/>
        <end position="456"/>
    </location>
</feature>
<organism evidence="8 9">
    <name type="scientific">Pedococcus aerophilus</name>
    <dbReference type="NCBI Taxonomy" id="436356"/>
    <lineage>
        <taxon>Bacteria</taxon>
        <taxon>Bacillati</taxon>
        <taxon>Actinomycetota</taxon>
        <taxon>Actinomycetes</taxon>
        <taxon>Micrococcales</taxon>
        <taxon>Intrasporangiaceae</taxon>
        <taxon>Pedococcus</taxon>
    </lineage>
</organism>
<comment type="caution">
    <text evidence="8">The sequence shown here is derived from an EMBL/GenBank/DDBJ whole genome shotgun (WGS) entry which is preliminary data.</text>
</comment>
<keyword evidence="8" id="KW-0032">Aminotransferase</keyword>
<accession>A0ABP6HBT0</accession>
<evidence type="ECO:0000256" key="3">
    <source>
        <dbReference type="ARBA" id="ARBA00022898"/>
    </source>
</evidence>
<dbReference type="PANTHER" id="PTHR43586">
    <property type="entry name" value="CYSTEINE DESULFURASE"/>
    <property type="match status" value="1"/>
</dbReference>
<comment type="similarity">
    <text evidence="2">Belongs to the class-V pyridoxal-phosphate-dependent aminotransferase family. Csd subfamily.</text>
</comment>
<gene>
    <name evidence="8" type="ORF">GCM10009867_31040</name>
</gene>
<dbReference type="InterPro" id="IPR020578">
    <property type="entry name" value="Aminotrans_V_PyrdxlP_BS"/>
</dbReference>
<dbReference type="RefSeq" id="WP_344195085.1">
    <property type="nucleotide sequence ID" value="NZ_BAAARN010000004.1"/>
</dbReference>
<evidence type="ECO:0000313" key="9">
    <source>
        <dbReference type="Proteomes" id="UP001501326"/>
    </source>
</evidence>
<evidence type="ECO:0000256" key="5">
    <source>
        <dbReference type="RuleBase" id="RU004504"/>
    </source>
</evidence>
<dbReference type="Pfam" id="PF00266">
    <property type="entry name" value="Aminotran_5"/>
    <property type="match status" value="1"/>
</dbReference>
<dbReference type="InterPro" id="IPR015421">
    <property type="entry name" value="PyrdxlP-dep_Trfase_major"/>
</dbReference>
<reference evidence="9" key="1">
    <citation type="journal article" date="2019" name="Int. J. Syst. Evol. Microbiol.">
        <title>The Global Catalogue of Microorganisms (GCM) 10K type strain sequencing project: providing services to taxonomists for standard genome sequencing and annotation.</title>
        <authorList>
            <consortium name="The Broad Institute Genomics Platform"/>
            <consortium name="The Broad Institute Genome Sequencing Center for Infectious Disease"/>
            <person name="Wu L."/>
            <person name="Ma J."/>
        </authorList>
    </citation>
    <scope>NUCLEOTIDE SEQUENCE [LARGE SCALE GENOMIC DNA]</scope>
    <source>
        <strain evidence="9">JCM 16378</strain>
    </source>
</reference>
<dbReference type="PROSITE" id="PS00595">
    <property type="entry name" value="AA_TRANSFER_CLASS_5"/>
    <property type="match status" value="1"/>
</dbReference>
<dbReference type="Gene3D" id="3.40.640.10">
    <property type="entry name" value="Type I PLP-dependent aspartate aminotransferase-like (Major domain)"/>
    <property type="match status" value="1"/>
</dbReference>
<dbReference type="GO" id="GO:0008483">
    <property type="term" value="F:transaminase activity"/>
    <property type="evidence" value="ECO:0007669"/>
    <property type="project" value="UniProtKB-KW"/>
</dbReference>
<keyword evidence="9" id="KW-1185">Reference proteome</keyword>